<sequence length="100" mass="10792">MWHMVSLPDDFPTAERRVPIRGAFLGAGSVSLVNQEVSPGRILVRASLDGRRSAFGSAFTKYSGAIMTSRYTSRGVRACERDSISPGPPNKEPLSDQPLG</sequence>
<name>A0A4S2KPW0_9HYME</name>
<gene>
    <name evidence="2" type="ORF">DBV15_10014</name>
</gene>
<dbReference type="AlphaFoldDB" id="A0A4S2KPW0"/>
<accession>A0A4S2KPW0</accession>
<protein>
    <submittedName>
        <fullName evidence="2">Uncharacterized protein</fullName>
    </submittedName>
</protein>
<organism evidence="2 3">
    <name type="scientific">Temnothorax longispinosus</name>
    <dbReference type="NCBI Taxonomy" id="300112"/>
    <lineage>
        <taxon>Eukaryota</taxon>
        <taxon>Metazoa</taxon>
        <taxon>Ecdysozoa</taxon>
        <taxon>Arthropoda</taxon>
        <taxon>Hexapoda</taxon>
        <taxon>Insecta</taxon>
        <taxon>Pterygota</taxon>
        <taxon>Neoptera</taxon>
        <taxon>Endopterygota</taxon>
        <taxon>Hymenoptera</taxon>
        <taxon>Apocrita</taxon>
        <taxon>Aculeata</taxon>
        <taxon>Formicoidea</taxon>
        <taxon>Formicidae</taxon>
        <taxon>Myrmicinae</taxon>
        <taxon>Temnothorax</taxon>
    </lineage>
</organism>
<proteinExistence type="predicted"/>
<keyword evidence="3" id="KW-1185">Reference proteome</keyword>
<dbReference type="EMBL" id="QBLH01001439">
    <property type="protein sequence ID" value="TGZ51872.1"/>
    <property type="molecule type" value="Genomic_DNA"/>
</dbReference>
<comment type="caution">
    <text evidence="2">The sequence shown here is derived from an EMBL/GenBank/DDBJ whole genome shotgun (WGS) entry which is preliminary data.</text>
</comment>
<evidence type="ECO:0000256" key="1">
    <source>
        <dbReference type="SAM" id="MobiDB-lite"/>
    </source>
</evidence>
<evidence type="ECO:0000313" key="2">
    <source>
        <dbReference type="EMBL" id="TGZ51872.1"/>
    </source>
</evidence>
<feature type="region of interest" description="Disordered" evidence="1">
    <location>
        <begin position="78"/>
        <end position="100"/>
    </location>
</feature>
<dbReference type="Proteomes" id="UP000310200">
    <property type="component" value="Unassembled WGS sequence"/>
</dbReference>
<reference evidence="2 3" key="1">
    <citation type="journal article" date="2019" name="Philos. Trans. R. Soc. Lond., B, Biol. Sci.">
        <title>Ant behaviour and brain gene expression of defending hosts depend on the ecological success of the intruding social parasite.</title>
        <authorList>
            <person name="Kaur R."/>
            <person name="Stoldt M."/>
            <person name="Jongepier E."/>
            <person name="Feldmeyer B."/>
            <person name="Menzel F."/>
            <person name="Bornberg-Bauer E."/>
            <person name="Foitzik S."/>
        </authorList>
    </citation>
    <scope>NUCLEOTIDE SEQUENCE [LARGE SCALE GENOMIC DNA]</scope>
    <source>
        <tissue evidence="2">Whole body</tissue>
    </source>
</reference>
<evidence type="ECO:0000313" key="3">
    <source>
        <dbReference type="Proteomes" id="UP000310200"/>
    </source>
</evidence>